<name>A0A2M9YJ69_9LEPT</name>
<dbReference type="Proteomes" id="UP000232149">
    <property type="component" value="Unassembled WGS sequence"/>
</dbReference>
<comment type="caution">
    <text evidence="1">The sequence shown here is derived from an EMBL/GenBank/DDBJ whole genome shotgun (WGS) entry which is preliminary data.</text>
</comment>
<organism evidence="1 4">
    <name type="scientific">Leptospira adleri</name>
    <dbReference type="NCBI Taxonomy" id="2023186"/>
    <lineage>
        <taxon>Bacteria</taxon>
        <taxon>Pseudomonadati</taxon>
        <taxon>Spirochaetota</taxon>
        <taxon>Spirochaetia</taxon>
        <taxon>Leptospirales</taxon>
        <taxon>Leptospiraceae</taxon>
        <taxon>Leptospira</taxon>
    </lineage>
</organism>
<proteinExistence type="predicted"/>
<evidence type="ECO:0008006" key="5">
    <source>
        <dbReference type="Google" id="ProtNLM"/>
    </source>
</evidence>
<sequence length="298" mass="34957">MNKQPKRHHWVPQFYLEYFSLPETIGTKTPEIWCFQKGNTDQIEFTTGIHNVAVKKDLYSILSEEGKDTKLESEFSDIEGLMSQIWKTLAYGNSDFSKSSSYKKGFSLFLALMLTRHPNRLLEWDSIHKNIINLVADAHKTSSEDKLEIRNIEYEFDIKDYDLFKNQDQKDLKNSYLTQIKSHTMDLTQELLKKRWSILISEAPLFVTSDNPVLIINDRNIGINRPDTQIIFPISPARAFLLDNLISEPHWQYYPVTENQVKELNYLQWVSDIKFLLSPRPIIEVLKEILIISNNKRE</sequence>
<dbReference type="EMBL" id="NPDV01000023">
    <property type="protein sequence ID" value="PJZ51546.1"/>
    <property type="molecule type" value="Genomic_DNA"/>
</dbReference>
<keyword evidence="3" id="KW-1185">Reference proteome</keyword>
<dbReference type="RefSeq" id="WP_100787505.1">
    <property type="nucleotide sequence ID" value="NZ_NPDU01000070.1"/>
</dbReference>
<reference evidence="3 4" key="1">
    <citation type="submission" date="2017-07" db="EMBL/GenBank/DDBJ databases">
        <title>Leptospira spp. isolated from tropical soils.</title>
        <authorList>
            <person name="Thibeaux R."/>
            <person name="Iraola G."/>
            <person name="Ferres I."/>
            <person name="Bierque E."/>
            <person name="Girault D."/>
            <person name="Soupe-Gilbert M.-E."/>
            <person name="Picardeau M."/>
            <person name="Goarant C."/>
        </authorList>
    </citation>
    <scope>NUCLEOTIDE SEQUENCE [LARGE SCALE GENOMIC DNA]</scope>
    <source>
        <strain evidence="1 4">FH2-B-C1</strain>
        <strain evidence="2 3">FH2-B-D1</strain>
    </source>
</reference>
<dbReference type="Pfam" id="PF14022">
    <property type="entry name" value="DUF4238"/>
    <property type="match status" value="1"/>
</dbReference>
<protein>
    <recommendedName>
        <fullName evidence="5">DUF4238 domain-containing protein</fullName>
    </recommendedName>
</protein>
<accession>A0A2M9YJ69</accession>
<dbReference type="Proteomes" id="UP000232188">
    <property type="component" value="Unassembled WGS sequence"/>
</dbReference>
<evidence type="ECO:0000313" key="1">
    <source>
        <dbReference type="EMBL" id="PJZ51546.1"/>
    </source>
</evidence>
<gene>
    <name evidence="2" type="ORF">CH376_19405</name>
    <name evidence="1" type="ORF">CH380_19885</name>
</gene>
<evidence type="ECO:0000313" key="4">
    <source>
        <dbReference type="Proteomes" id="UP000232188"/>
    </source>
</evidence>
<dbReference type="AlphaFoldDB" id="A0A2M9YJ69"/>
<evidence type="ECO:0000313" key="3">
    <source>
        <dbReference type="Proteomes" id="UP000232149"/>
    </source>
</evidence>
<evidence type="ECO:0000313" key="2">
    <source>
        <dbReference type="EMBL" id="PJZ60269.1"/>
    </source>
</evidence>
<dbReference type="InterPro" id="IPR025332">
    <property type="entry name" value="DUF4238"/>
</dbReference>
<dbReference type="EMBL" id="NPDU01000070">
    <property type="protein sequence ID" value="PJZ60269.1"/>
    <property type="molecule type" value="Genomic_DNA"/>
</dbReference>